<proteinExistence type="predicted"/>
<dbReference type="SMART" id="SM01157">
    <property type="entry name" value="DUF1719"/>
    <property type="match status" value="1"/>
</dbReference>
<keyword evidence="2" id="KW-1185">Reference proteome</keyword>
<evidence type="ECO:0000313" key="1">
    <source>
        <dbReference type="EMBL" id="CAL4939274.1"/>
    </source>
</evidence>
<dbReference type="Proteomes" id="UP001497457">
    <property type="component" value="Chromosome 16b"/>
</dbReference>
<dbReference type="PANTHER" id="PTHR33377:SF26">
    <property type="match status" value="1"/>
</dbReference>
<dbReference type="AlphaFoldDB" id="A0ABC8YC93"/>
<dbReference type="EMBL" id="OZ075126">
    <property type="protein sequence ID" value="CAL4939274.1"/>
    <property type="molecule type" value="Genomic_DNA"/>
</dbReference>
<protein>
    <submittedName>
        <fullName evidence="1">Uncharacterized protein</fullName>
    </submittedName>
</protein>
<dbReference type="PANTHER" id="PTHR33377">
    <property type="entry name" value="OS10G0134700 PROTEIN-RELATED"/>
    <property type="match status" value="1"/>
</dbReference>
<sequence>MADMVASALAQEGVSRASSYLSAKLEDTASVTHNLARLEMALSRLEFALERTARMPITHVSLLRRVKMLKSAHAEGTALLNKHKPPPARQGHEAQAVTRRYPFLQWIGRARNSPISSLLGLNKDHLSSTAVQTFEWYADCAEKFVGDVETGCPLRRDTLFRYPFVRQLLEEKTLWYESVRGSRRMRFHMLPLCFGDRGAEAELYYCYQDLKNAKNSFSVWLMLRLSESTDIVGVAIKCLRLLTSQFKLAIESAVGELTLLPGLQDVSHSYEPPLDCIQDTYASRDTKYWRPDPTCCNANGPSTSSSIVSQAPSPNGVPEPVIAIGLSCWVSEPEYSLRNADAPPLYVEAFFQPHLSCSPHPEILRKYGGEEDCKKGSMQEMGEMIRANALDYLVHEAEPTEYAMFWFSAHGAAFITLRKSINEKAWPKSTAAPGRGRSGKRKR</sequence>
<dbReference type="Pfam" id="PF08224">
    <property type="entry name" value="DUF1719"/>
    <property type="match status" value="1"/>
</dbReference>
<evidence type="ECO:0000313" key="2">
    <source>
        <dbReference type="Proteomes" id="UP001497457"/>
    </source>
</evidence>
<name>A0ABC8YC93_9POAL</name>
<organism evidence="1 2">
    <name type="scientific">Urochloa decumbens</name>
    <dbReference type="NCBI Taxonomy" id="240449"/>
    <lineage>
        <taxon>Eukaryota</taxon>
        <taxon>Viridiplantae</taxon>
        <taxon>Streptophyta</taxon>
        <taxon>Embryophyta</taxon>
        <taxon>Tracheophyta</taxon>
        <taxon>Spermatophyta</taxon>
        <taxon>Magnoliopsida</taxon>
        <taxon>Liliopsida</taxon>
        <taxon>Poales</taxon>
        <taxon>Poaceae</taxon>
        <taxon>PACMAD clade</taxon>
        <taxon>Panicoideae</taxon>
        <taxon>Panicodae</taxon>
        <taxon>Paniceae</taxon>
        <taxon>Melinidinae</taxon>
        <taxon>Urochloa</taxon>
    </lineage>
</organism>
<gene>
    <name evidence="1" type="ORF">URODEC1_LOCUS31820</name>
</gene>
<reference evidence="1" key="1">
    <citation type="submission" date="2024-10" db="EMBL/GenBank/DDBJ databases">
        <authorList>
            <person name="Ryan C."/>
        </authorList>
    </citation>
    <scope>NUCLEOTIDE SEQUENCE [LARGE SCALE GENOMIC DNA]</scope>
</reference>
<accession>A0ABC8YC93</accession>
<dbReference type="InterPro" id="IPR013181">
    <property type="entry name" value="DUF1719"/>
</dbReference>